<feature type="non-terminal residue" evidence="1">
    <location>
        <position position="1"/>
    </location>
</feature>
<organism evidence="1 2">
    <name type="scientific">Chaenocephalus aceratus</name>
    <name type="common">Blackfin icefish</name>
    <name type="synonym">Chaenichthys aceratus</name>
    <dbReference type="NCBI Taxonomy" id="36190"/>
    <lineage>
        <taxon>Eukaryota</taxon>
        <taxon>Metazoa</taxon>
        <taxon>Chordata</taxon>
        <taxon>Craniata</taxon>
        <taxon>Vertebrata</taxon>
        <taxon>Euteleostomi</taxon>
        <taxon>Actinopterygii</taxon>
        <taxon>Neopterygii</taxon>
        <taxon>Teleostei</taxon>
        <taxon>Neoteleostei</taxon>
        <taxon>Acanthomorphata</taxon>
        <taxon>Eupercaria</taxon>
        <taxon>Perciformes</taxon>
        <taxon>Notothenioidei</taxon>
        <taxon>Channichthyidae</taxon>
        <taxon>Chaenocephalus</taxon>
    </lineage>
</organism>
<evidence type="ECO:0000313" key="1">
    <source>
        <dbReference type="EMBL" id="KAI4820437.1"/>
    </source>
</evidence>
<accession>A0ACB9X1Y8</accession>
<sequence>GGTVSSFALSAAMSNHQSQSHAWEPRFQGFLARSPGSGQSVCGGSPAKLPRVSQSATSLISPLALPATCRFGLRPLTSRGGGRRGW</sequence>
<gene>
    <name evidence="1" type="ORF">KUCAC02_028414</name>
</gene>
<protein>
    <submittedName>
        <fullName evidence="1">Uncharacterized protein</fullName>
    </submittedName>
</protein>
<proteinExistence type="predicted"/>
<comment type="caution">
    <text evidence="1">The sequence shown here is derived from an EMBL/GenBank/DDBJ whole genome shotgun (WGS) entry which is preliminary data.</text>
</comment>
<dbReference type="Proteomes" id="UP001057452">
    <property type="component" value="Chromosome 9"/>
</dbReference>
<keyword evidence="2" id="KW-1185">Reference proteome</keyword>
<name>A0ACB9X1Y8_CHAAC</name>
<reference evidence="1" key="1">
    <citation type="submission" date="2022-05" db="EMBL/GenBank/DDBJ databases">
        <title>Chromosome-level genome of Chaenocephalus aceratus.</title>
        <authorList>
            <person name="Park H."/>
        </authorList>
    </citation>
    <scope>NUCLEOTIDE SEQUENCE</scope>
    <source>
        <strain evidence="1">KU_202001</strain>
    </source>
</reference>
<evidence type="ECO:0000313" key="2">
    <source>
        <dbReference type="Proteomes" id="UP001057452"/>
    </source>
</evidence>
<dbReference type="EMBL" id="CM043793">
    <property type="protein sequence ID" value="KAI4820437.1"/>
    <property type="molecule type" value="Genomic_DNA"/>
</dbReference>
<feature type="non-terminal residue" evidence="1">
    <location>
        <position position="86"/>
    </location>
</feature>